<dbReference type="Proteomes" id="UP001190700">
    <property type="component" value="Unassembled WGS sequence"/>
</dbReference>
<sequence length="427" mass="48075">MDEDMRVALVSLVGEGVFRARCLPLRADGTSKGRISPRDLARGFTALGELATRGRLNRVPQNVWRKLIRAKCFTEPAYELLDRHTQNVDIVALTNKFSRERVDVPCPLPVKLYKEFMISVDCWDREAHSKYSCPLKYKRMYKRIFHMLIDTWVYTFVCVYMIICCKEPGLGYTMPKRPFNRSLRSALADELAMPLRARRKKGGRPMKVSRFKLSHLSPEMVLGHTPIPMKDLPLKSRWASNRAECKECRRQKRYPRNAGNHVISKKHLAKPKATHVCAECRPHCPLHLGHCFISHHVHVWTVFEELDRRDAEVEEELEEELEEEEAALVVAHTAARVRTRADSAGELIAGTSSGAAGQLVEGGRVQDDVFGKGTLVSFCCTHGIEGGKCTKGCNATNAFTFATLKLDSGALLSGPAGRRGKEHLTPL</sequence>
<keyword evidence="2" id="KW-0812">Transmembrane</keyword>
<dbReference type="AlphaFoldDB" id="A0AAE0FV46"/>
<keyword evidence="4" id="KW-1185">Reference proteome</keyword>
<dbReference type="EMBL" id="LGRX02013373">
    <property type="protein sequence ID" value="KAK3266190.1"/>
    <property type="molecule type" value="Genomic_DNA"/>
</dbReference>
<protein>
    <recommendedName>
        <fullName evidence="5">PiggyBac transposable element-derived protein domain-containing protein</fullName>
    </recommendedName>
</protein>
<gene>
    <name evidence="3" type="ORF">CYMTET_25169</name>
</gene>
<keyword evidence="2" id="KW-0472">Membrane</keyword>
<keyword evidence="2" id="KW-1133">Transmembrane helix</keyword>
<feature type="transmembrane region" description="Helical" evidence="2">
    <location>
        <begin position="144"/>
        <end position="163"/>
    </location>
</feature>
<evidence type="ECO:0000313" key="3">
    <source>
        <dbReference type="EMBL" id="KAK3266190.1"/>
    </source>
</evidence>
<proteinExistence type="predicted"/>
<evidence type="ECO:0000256" key="2">
    <source>
        <dbReference type="SAM" id="Phobius"/>
    </source>
</evidence>
<organism evidence="3 4">
    <name type="scientific">Cymbomonas tetramitiformis</name>
    <dbReference type="NCBI Taxonomy" id="36881"/>
    <lineage>
        <taxon>Eukaryota</taxon>
        <taxon>Viridiplantae</taxon>
        <taxon>Chlorophyta</taxon>
        <taxon>Pyramimonadophyceae</taxon>
        <taxon>Pyramimonadales</taxon>
        <taxon>Pyramimonadaceae</taxon>
        <taxon>Cymbomonas</taxon>
    </lineage>
</organism>
<keyword evidence="1" id="KW-0175">Coiled coil</keyword>
<evidence type="ECO:0000313" key="4">
    <source>
        <dbReference type="Proteomes" id="UP001190700"/>
    </source>
</evidence>
<name>A0AAE0FV46_9CHLO</name>
<accession>A0AAE0FV46</accession>
<feature type="coiled-coil region" evidence="1">
    <location>
        <begin position="303"/>
        <end position="334"/>
    </location>
</feature>
<evidence type="ECO:0008006" key="5">
    <source>
        <dbReference type="Google" id="ProtNLM"/>
    </source>
</evidence>
<evidence type="ECO:0000256" key="1">
    <source>
        <dbReference type="SAM" id="Coils"/>
    </source>
</evidence>
<comment type="caution">
    <text evidence="3">The sequence shown here is derived from an EMBL/GenBank/DDBJ whole genome shotgun (WGS) entry which is preliminary data.</text>
</comment>
<reference evidence="3 4" key="1">
    <citation type="journal article" date="2015" name="Genome Biol. Evol.">
        <title>Comparative Genomics of a Bacterivorous Green Alga Reveals Evolutionary Causalities and Consequences of Phago-Mixotrophic Mode of Nutrition.</title>
        <authorList>
            <person name="Burns J.A."/>
            <person name="Paasch A."/>
            <person name="Narechania A."/>
            <person name="Kim E."/>
        </authorList>
    </citation>
    <scope>NUCLEOTIDE SEQUENCE [LARGE SCALE GENOMIC DNA]</scope>
    <source>
        <strain evidence="3 4">PLY_AMNH</strain>
    </source>
</reference>